<protein>
    <submittedName>
        <fullName evidence="2">Uncharacterized protein</fullName>
    </submittedName>
</protein>
<name>A0A2J7Z314_STRMQ</name>
<accession>A0A2J7Z314</accession>
<dbReference type="EMBL" id="LJIW01000001">
    <property type="protein sequence ID" value="PNG94666.1"/>
    <property type="molecule type" value="Genomic_DNA"/>
</dbReference>
<feature type="region of interest" description="Disordered" evidence="1">
    <location>
        <begin position="1"/>
        <end position="35"/>
    </location>
</feature>
<proteinExistence type="predicted"/>
<evidence type="ECO:0000313" key="3">
    <source>
        <dbReference type="Proteomes" id="UP000236520"/>
    </source>
</evidence>
<evidence type="ECO:0000313" key="2">
    <source>
        <dbReference type="EMBL" id="PNG94666.1"/>
    </source>
</evidence>
<dbReference type="AlphaFoldDB" id="A0A2J7Z314"/>
<organism evidence="2 3">
    <name type="scientific">Streptomyces malaysiensis</name>
    <dbReference type="NCBI Taxonomy" id="92644"/>
    <lineage>
        <taxon>Bacteria</taxon>
        <taxon>Bacillati</taxon>
        <taxon>Actinomycetota</taxon>
        <taxon>Actinomycetes</taxon>
        <taxon>Kitasatosporales</taxon>
        <taxon>Streptomycetaceae</taxon>
        <taxon>Streptomyces</taxon>
        <taxon>Streptomyces violaceusniger group</taxon>
    </lineage>
</organism>
<gene>
    <name evidence="2" type="ORF">SMF913_10691</name>
</gene>
<sequence>MAPVRPKSTTRRRVSMALVARHTTGPATDGPDPVR</sequence>
<comment type="caution">
    <text evidence="2">The sequence shown here is derived from an EMBL/GenBank/DDBJ whole genome shotgun (WGS) entry which is preliminary data.</text>
</comment>
<keyword evidence="3" id="KW-1185">Reference proteome</keyword>
<dbReference type="Proteomes" id="UP000236520">
    <property type="component" value="Unassembled WGS sequence"/>
</dbReference>
<evidence type="ECO:0000256" key="1">
    <source>
        <dbReference type="SAM" id="MobiDB-lite"/>
    </source>
</evidence>
<reference evidence="2 3" key="1">
    <citation type="submission" date="2015-09" db="EMBL/GenBank/DDBJ databases">
        <title>Genome sequence, genome mining and natural product profiling of a biocontrol bacterium Streptomyces malaysiensis F913.</title>
        <authorList>
            <person name="Xu Y."/>
            <person name="Wei J."/>
            <person name="Xie J."/>
            <person name="Li T."/>
            <person name="Zhou Z."/>
        </authorList>
    </citation>
    <scope>NUCLEOTIDE SEQUENCE [LARGE SCALE GENOMIC DNA]</scope>
    <source>
        <strain evidence="2 3">F913</strain>
    </source>
</reference>